<feature type="domain" description="DNA helicase Pif1-like DEAD-box helicase" evidence="1">
    <location>
        <begin position="4"/>
        <end position="121"/>
    </location>
</feature>
<evidence type="ECO:0000313" key="2">
    <source>
        <dbReference type="EMBL" id="ASD52465.1"/>
    </source>
</evidence>
<protein>
    <recommendedName>
        <fullName evidence="1">DNA helicase Pif1-like DEAD-box helicase domain-containing protein</fullName>
    </recommendedName>
</protein>
<name>A0A218M669_9CAUD</name>
<dbReference type="GO" id="GO:0003678">
    <property type="term" value="F:DNA helicase activity"/>
    <property type="evidence" value="ECO:0007669"/>
    <property type="project" value="InterPro"/>
</dbReference>
<evidence type="ECO:0000259" key="1">
    <source>
        <dbReference type="Pfam" id="PF05970"/>
    </source>
</evidence>
<dbReference type="SUPFAM" id="SSF52540">
    <property type="entry name" value="P-loop containing nucleoside triphosphate hydrolases"/>
    <property type="match status" value="1"/>
</dbReference>
<accession>A0A218M669</accession>
<dbReference type="EMBL" id="KY979235">
    <property type="protein sequence ID" value="ASD52465.1"/>
    <property type="molecule type" value="Genomic_DNA"/>
</dbReference>
<dbReference type="PANTHER" id="PTHR47642:SF7">
    <property type="entry name" value="ATP-DEPENDENT DNA HELICASE PIF1"/>
    <property type="match status" value="1"/>
</dbReference>
<sequence length="126" mass="14083">MEFSKKQKQFYDLALSGESLFLTGKAGTGKTFVVKKVIKELSKSKRVAVVAPTGVAANNIGGATIHSTFNLDLFSVLTYDNCKFLKTSKRDVLKKIDVLFIDEVSMLRVDMFDAMHWTLKKTDVKV</sequence>
<dbReference type="PANTHER" id="PTHR47642">
    <property type="entry name" value="ATP-DEPENDENT DNA HELICASE"/>
    <property type="match status" value="1"/>
</dbReference>
<dbReference type="Proteomes" id="UP000222965">
    <property type="component" value="Segment"/>
</dbReference>
<dbReference type="KEGG" id="vg:40066593"/>
<dbReference type="GO" id="GO:0000723">
    <property type="term" value="P:telomere maintenance"/>
    <property type="evidence" value="ECO:0007669"/>
    <property type="project" value="InterPro"/>
</dbReference>
<keyword evidence="3" id="KW-1185">Reference proteome</keyword>
<dbReference type="GO" id="GO:0006281">
    <property type="term" value="P:DNA repair"/>
    <property type="evidence" value="ECO:0007669"/>
    <property type="project" value="InterPro"/>
</dbReference>
<dbReference type="InterPro" id="IPR010285">
    <property type="entry name" value="DNA_helicase_pif1-like_DEAD"/>
</dbReference>
<proteinExistence type="predicted"/>
<dbReference type="Pfam" id="PF05970">
    <property type="entry name" value="PIF1"/>
    <property type="match status" value="1"/>
</dbReference>
<organism evidence="2 3">
    <name type="scientific">Flavobacterium phage FCV-1</name>
    <dbReference type="NCBI Taxonomy" id="1033977"/>
    <lineage>
        <taxon>Viruses</taxon>
        <taxon>Duplodnaviria</taxon>
        <taxon>Heunggongvirae</taxon>
        <taxon>Uroviricota</taxon>
        <taxon>Caudoviricetes</taxon>
        <taxon>Ficleduovirus</taxon>
        <taxon>Ficleduovirus FCV1</taxon>
    </lineage>
</organism>
<dbReference type="InterPro" id="IPR027417">
    <property type="entry name" value="P-loop_NTPase"/>
</dbReference>
<dbReference type="InterPro" id="IPR051055">
    <property type="entry name" value="PIF1_helicase"/>
</dbReference>
<dbReference type="GeneID" id="40066593"/>
<evidence type="ECO:0000313" key="3">
    <source>
        <dbReference type="Proteomes" id="UP000222965"/>
    </source>
</evidence>
<dbReference type="Gene3D" id="3.40.50.300">
    <property type="entry name" value="P-loop containing nucleotide triphosphate hydrolases"/>
    <property type="match status" value="1"/>
</dbReference>
<dbReference type="RefSeq" id="YP_009591140.1">
    <property type="nucleotide sequence ID" value="NC_041845.1"/>
</dbReference>
<reference evidence="2 3" key="1">
    <citation type="submission" date="2017-04" db="EMBL/GenBank/DDBJ databases">
        <title>Long-term genomic coevolution of host-parasite interaction in the natural environment.</title>
        <authorList>
            <person name="Laanto E."/>
            <person name="Hoikkala V."/>
            <person name="Ravantti J."/>
            <person name="Sundberg L.-R."/>
        </authorList>
    </citation>
    <scope>NUCLEOTIDE SEQUENCE [LARGE SCALE GENOMIC DNA]</scope>
</reference>